<evidence type="ECO:0000313" key="3">
    <source>
        <dbReference type="EMBL" id="GIH77346.1"/>
    </source>
</evidence>
<keyword evidence="4" id="KW-1185">Reference proteome</keyword>
<feature type="compositionally biased region" description="Gly residues" evidence="1">
    <location>
        <begin position="148"/>
        <end position="172"/>
    </location>
</feature>
<keyword evidence="2" id="KW-0812">Transmembrane</keyword>
<organism evidence="3 4">
    <name type="scientific">Planobispora longispora</name>
    <dbReference type="NCBI Taxonomy" id="28887"/>
    <lineage>
        <taxon>Bacteria</taxon>
        <taxon>Bacillati</taxon>
        <taxon>Actinomycetota</taxon>
        <taxon>Actinomycetes</taxon>
        <taxon>Streptosporangiales</taxon>
        <taxon>Streptosporangiaceae</taxon>
        <taxon>Planobispora</taxon>
    </lineage>
</organism>
<feature type="compositionally biased region" description="Gly residues" evidence="1">
    <location>
        <begin position="119"/>
        <end position="139"/>
    </location>
</feature>
<feature type="region of interest" description="Disordered" evidence="1">
    <location>
        <begin position="208"/>
        <end position="350"/>
    </location>
</feature>
<accession>A0A8J3RNG7</accession>
<proteinExistence type="predicted"/>
<keyword evidence="2" id="KW-0472">Membrane</keyword>
<protein>
    <submittedName>
        <fullName evidence="3">Uncharacterized protein</fullName>
    </submittedName>
</protein>
<keyword evidence="2" id="KW-1133">Transmembrane helix</keyword>
<feature type="compositionally biased region" description="Low complexity" evidence="1">
    <location>
        <begin position="310"/>
        <end position="328"/>
    </location>
</feature>
<name>A0A8J3RNG7_9ACTN</name>
<sequence length="465" mass="45796">MGVKGGWLKHALVVSAMGAGTITVGGASAGAFGYDDPVPACLAQVSPVSEGGTRPLWAWVPLSDTTGFWVRLERPDPEAAEAAGIAELGGSAGPMWSAWPEMPGGAAALEELDAPGEADGPGGAHAPGGPYGPGAGEPGAGEAHAPGGPYGPGTGEPGADGVRAPGGPGGAGASEPGARPFPTADPGLLQCLLEAGVVIAGGPGGVPSVPPVSPASPSSEPPASPSAEPSPEPSPEPSAAGENAGPGERPKVAPVKDRPGRPRDGEGRNKQVRPRGDAGSASEKQRPRRPRDGRGGNTDRNPGPAWPGRGSPTPTPSSSASSAGSAGSENPAALGDLNADPTAAPPVPTPAPAPVPVPVLVPPGWTVIGQAPAPAWNAPSIRMPSAVPSQAAPEGRPDPEEPLGAPLPREIHPAPTAGPQQQMEVVGQSSPILAGIRGLPVAGVAIGGLLCLLWLQARLRRGRRF</sequence>
<dbReference type="EMBL" id="BOOH01000028">
    <property type="protein sequence ID" value="GIH77346.1"/>
    <property type="molecule type" value="Genomic_DNA"/>
</dbReference>
<gene>
    <name evidence="3" type="ORF">Plo01_37750</name>
</gene>
<comment type="caution">
    <text evidence="3">The sequence shown here is derived from an EMBL/GenBank/DDBJ whole genome shotgun (WGS) entry which is preliminary data.</text>
</comment>
<evidence type="ECO:0000256" key="1">
    <source>
        <dbReference type="SAM" id="MobiDB-lite"/>
    </source>
</evidence>
<reference evidence="3 4" key="1">
    <citation type="submission" date="2021-01" db="EMBL/GenBank/DDBJ databases">
        <title>Whole genome shotgun sequence of Planobispora longispora NBRC 13918.</title>
        <authorList>
            <person name="Komaki H."/>
            <person name="Tamura T."/>
        </authorList>
    </citation>
    <scope>NUCLEOTIDE SEQUENCE [LARGE SCALE GENOMIC DNA]</scope>
    <source>
        <strain evidence="3 4">NBRC 13918</strain>
    </source>
</reference>
<evidence type="ECO:0000313" key="4">
    <source>
        <dbReference type="Proteomes" id="UP000616724"/>
    </source>
</evidence>
<feature type="transmembrane region" description="Helical" evidence="2">
    <location>
        <begin position="432"/>
        <end position="455"/>
    </location>
</feature>
<feature type="region of interest" description="Disordered" evidence="1">
    <location>
        <begin position="379"/>
        <end position="418"/>
    </location>
</feature>
<feature type="compositionally biased region" description="Basic and acidic residues" evidence="1">
    <location>
        <begin position="248"/>
        <end position="269"/>
    </location>
</feature>
<feature type="compositionally biased region" description="Pro residues" evidence="1">
    <location>
        <begin position="208"/>
        <end position="236"/>
    </location>
</feature>
<dbReference type="Proteomes" id="UP000616724">
    <property type="component" value="Unassembled WGS sequence"/>
</dbReference>
<evidence type="ECO:0000256" key="2">
    <source>
        <dbReference type="SAM" id="Phobius"/>
    </source>
</evidence>
<dbReference type="AlphaFoldDB" id="A0A8J3RNG7"/>
<feature type="region of interest" description="Disordered" evidence="1">
    <location>
        <begin position="112"/>
        <end position="185"/>
    </location>
</feature>